<name>A0ABQ3ZP32_9ACTN</name>
<dbReference type="RefSeq" id="WP_203837490.1">
    <property type="nucleotide sequence ID" value="NZ_BAAATV010000007.1"/>
</dbReference>
<evidence type="ECO:0008006" key="4">
    <source>
        <dbReference type="Google" id="ProtNLM"/>
    </source>
</evidence>
<evidence type="ECO:0000256" key="1">
    <source>
        <dbReference type="SAM" id="MobiDB-lite"/>
    </source>
</evidence>
<feature type="region of interest" description="Disordered" evidence="1">
    <location>
        <begin position="1"/>
        <end position="46"/>
    </location>
</feature>
<dbReference type="Gene3D" id="3.40.50.11550">
    <property type="match status" value="1"/>
</dbReference>
<accession>A0ABQ3ZP32</accession>
<organism evidence="2 3">
    <name type="scientific">Winogradskya humida</name>
    <dbReference type="NCBI Taxonomy" id="113566"/>
    <lineage>
        <taxon>Bacteria</taxon>
        <taxon>Bacillati</taxon>
        <taxon>Actinomycetota</taxon>
        <taxon>Actinomycetes</taxon>
        <taxon>Micromonosporales</taxon>
        <taxon>Micromonosporaceae</taxon>
        <taxon>Winogradskya</taxon>
    </lineage>
</organism>
<keyword evidence="3" id="KW-1185">Reference proteome</keyword>
<dbReference type="Proteomes" id="UP000603200">
    <property type="component" value="Unassembled WGS sequence"/>
</dbReference>
<evidence type="ECO:0000313" key="2">
    <source>
        <dbReference type="EMBL" id="GIE20321.1"/>
    </source>
</evidence>
<dbReference type="SUPFAM" id="SSF159501">
    <property type="entry name" value="EreA/ChaN-like"/>
    <property type="match status" value="1"/>
</dbReference>
<sequence>MHAHQHRPAPAPAVSPARSGQHTSPHLRQQAGNRAAVQASRKRGTPVQRVLTHDELHRHPDGPSLVLHGPRAAIPATGADKNQVQDPELWRELRATHRHTYQRPWFKRILPDRRQRLAINDSPDELRENHRNPRGMPLVYTVGGAQSRIAPRPQGTYGQSRADDFEFLGRRDATTLPYWQRQDERVETLAAHSVDRSGQFQANGGAAAAAAKQTQTQNTLAATNTALAGATQLLNTENGIAIGGAHATTQVWDFLVDNLAALRAQGVRTVYLESIKEDSTQRAVDEFLRSGRMNPVLDTFLTNYQANFAQVGSGLRRFLIAAQREGIRVKGIDSRPARPQGLRGDDAQHARATLMNTYAAEVVEHDRAGQTDPGKYLMEIGAAHGRTHHASNPQQPPQVAGSTLPAQFPGVNELLDIPAVELFTAPGGPQTMRELQ</sequence>
<feature type="compositionally biased region" description="Polar residues" evidence="1">
    <location>
        <begin position="20"/>
        <end position="32"/>
    </location>
</feature>
<protein>
    <recommendedName>
        <fullName evidence="4">Zeta toxin</fullName>
    </recommendedName>
</protein>
<evidence type="ECO:0000313" key="3">
    <source>
        <dbReference type="Proteomes" id="UP000603200"/>
    </source>
</evidence>
<proteinExistence type="predicted"/>
<gene>
    <name evidence="2" type="ORF">Ahu01nite_034230</name>
</gene>
<comment type="caution">
    <text evidence="2">The sequence shown here is derived from an EMBL/GenBank/DDBJ whole genome shotgun (WGS) entry which is preliminary data.</text>
</comment>
<dbReference type="EMBL" id="BOMN01000040">
    <property type="protein sequence ID" value="GIE20321.1"/>
    <property type="molecule type" value="Genomic_DNA"/>
</dbReference>
<reference evidence="2 3" key="1">
    <citation type="submission" date="2021-01" db="EMBL/GenBank/DDBJ databases">
        <title>Whole genome shotgun sequence of Actinoplanes humidus NBRC 14915.</title>
        <authorList>
            <person name="Komaki H."/>
            <person name="Tamura T."/>
        </authorList>
    </citation>
    <scope>NUCLEOTIDE SEQUENCE [LARGE SCALE GENOMIC DNA]</scope>
    <source>
        <strain evidence="2 3">NBRC 14915</strain>
    </source>
</reference>